<evidence type="ECO:0000313" key="2">
    <source>
        <dbReference type="Proteomes" id="UP001221816"/>
    </source>
</evidence>
<comment type="caution">
    <text evidence="1">The sequence shown here is derived from an EMBL/GenBank/DDBJ whole genome shotgun (WGS) entry which is preliminary data.</text>
</comment>
<dbReference type="RefSeq" id="WP_272028185.1">
    <property type="nucleotide sequence ID" value="NZ_JAQNDH010000014.1"/>
</dbReference>
<sequence>MLKRSADLSLSAGFARLTQRFAGLQVHNLLRSDSPGKVFMLWSVIPGQTRQAPSPGIN</sequence>
<gene>
    <name evidence="1" type="ORF">PIK62_19705</name>
</gene>
<dbReference type="Proteomes" id="UP001221816">
    <property type="component" value="Unassembled WGS sequence"/>
</dbReference>
<evidence type="ECO:0000313" key="1">
    <source>
        <dbReference type="EMBL" id="MDC0694820.1"/>
    </source>
</evidence>
<accession>A0ABT5CTG5</accession>
<dbReference type="EMBL" id="JAQNDI010000012">
    <property type="protein sequence ID" value="MDC0694820.1"/>
    <property type="molecule type" value="Genomic_DNA"/>
</dbReference>
<reference evidence="1 2" key="1">
    <citation type="submission" date="2023-01" db="EMBL/GenBank/DDBJ databases">
        <authorList>
            <person name="Dale J."/>
        </authorList>
    </citation>
    <scope>NUCLEOTIDE SEQUENCE [LARGE SCALE GENOMIC DNA]</scope>
    <source>
        <strain evidence="1 2">2022EL-01098</strain>
    </source>
</reference>
<name>A0ABT5CTG5_9ENTR</name>
<protein>
    <submittedName>
        <fullName evidence="1">Uncharacterized protein</fullName>
    </submittedName>
</protein>
<organism evidence="1 2">
    <name type="scientific">Klebsiella pasteurii</name>
    <dbReference type="NCBI Taxonomy" id="2587529"/>
    <lineage>
        <taxon>Bacteria</taxon>
        <taxon>Pseudomonadati</taxon>
        <taxon>Pseudomonadota</taxon>
        <taxon>Gammaproteobacteria</taxon>
        <taxon>Enterobacterales</taxon>
        <taxon>Enterobacteriaceae</taxon>
        <taxon>Klebsiella/Raoultella group</taxon>
        <taxon>Klebsiella</taxon>
    </lineage>
</organism>
<keyword evidence="2" id="KW-1185">Reference proteome</keyword>
<proteinExistence type="predicted"/>